<organism evidence="1 2">
    <name type="scientific">Micromonospora sonchi</name>
    <dbReference type="NCBI Taxonomy" id="1763543"/>
    <lineage>
        <taxon>Bacteria</taxon>
        <taxon>Bacillati</taxon>
        <taxon>Actinomycetota</taxon>
        <taxon>Actinomycetes</taxon>
        <taxon>Micromonosporales</taxon>
        <taxon>Micromonosporaceae</taxon>
        <taxon>Micromonospora</taxon>
    </lineage>
</organism>
<dbReference type="Proteomes" id="UP000608890">
    <property type="component" value="Unassembled WGS sequence"/>
</dbReference>
<proteinExistence type="predicted"/>
<dbReference type="InterPro" id="IPR006059">
    <property type="entry name" value="SBP"/>
</dbReference>
<reference evidence="1" key="1">
    <citation type="journal article" date="2014" name="Int. J. Syst. Evol. Microbiol.">
        <title>Complete genome sequence of Corynebacterium casei LMG S-19264T (=DSM 44701T), isolated from a smear-ripened cheese.</title>
        <authorList>
            <consortium name="US DOE Joint Genome Institute (JGI-PGF)"/>
            <person name="Walter F."/>
            <person name="Albersmeier A."/>
            <person name="Kalinowski J."/>
            <person name="Ruckert C."/>
        </authorList>
    </citation>
    <scope>NUCLEOTIDE SEQUENCE</scope>
    <source>
        <strain evidence="1">CGMCC 4.7312</strain>
    </source>
</reference>
<dbReference type="EMBL" id="BMNB01000007">
    <property type="protein sequence ID" value="GGM35449.1"/>
    <property type="molecule type" value="Genomic_DNA"/>
</dbReference>
<name>A0A917TS78_9ACTN</name>
<dbReference type="AlphaFoldDB" id="A0A917TS78"/>
<gene>
    <name evidence="1" type="ORF">GCM10011608_20070</name>
</gene>
<dbReference type="PROSITE" id="PS51257">
    <property type="entry name" value="PROKAR_LIPOPROTEIN"/>
    <property type="match status" value="1"/>
</dbReference>
<dbReference type="Gene3D" id="3.40.190.10">
    <property type="entry name" value="Periplasmic binding protein-like II"/>
    <property type="match status" value="2"/>
</dbReference>
<dbReference type="PANTHER" id="PTHR43649">
    <property type="entry name" value="ARABINOSE-BINDING PROTEIN-RELATED"/>
    <property type="match status" value="1"/>
</dbReference>
<dbReference type="InterPro" id="IPR006311">
    <property type="entry name" value="TAT_signal"/>
</dbReference>
<dbReference type="PROSITE" id="PS51318">
    <property type="entry name" value="TAT"/>
    <property type="match status" value="1"/>
</dbReference>
<accession>A0A917TS78</accession>
<evidence type="ECO:0000313" key="2">
    <source>
        <dbReference type="Proteomes" id="UP000608890"/>
    </source>
</evidence>
<dbReference type="Pfam" id="PF01547">
    <property type="entry name" value="SBP_bac_1"/>
    <property type="match status" value="1"/>
</dbReference>
<reference evidence="1" key="2">
    <citation type="submission" date="2020-09" db="EMBL/GenBank/DDBJ databases">
        <authorList>
            <person name="Sun Q."/>
            <person name="Zhou Y."/>
        </authorList>
    </citation>
    <scope>NUCLEOTIDE SEQUENCE</scope>
    <source>
        <strain evidence="1">CGMCC 4.7312</strain>
    </source>
</reference>
<evidence type="ECO:0000313" key="1">
    <source>
        <dbReference type="EMBL" id="GGM35449.1"/>
    </source>
</evidence>
<dbReference type="InterPro" id="IPR050490">
    <property type="entry name" value="Bact_solute-bd_prot1"/>
</dbReference>
<keyword evidence="2" id="KW-1185">Reference proteome</keyword>
<protein>
    <submittedName>
        <fullName evidence="1">Sugar ABC transporter substrate-binding protein</fullName>
    </submittedName>
</protein>
<comment type="caution">
    <text evidence="1">The sequence shown here is derived from an EMBL/GenBank/DDBJ whole genome shotgun (WGS) entry which is preliminary data.</text>
</comment>
<dbReference type="PANTHER" id="PTHR43649:SF14">
    <property type="entry name" value="BLR3389 PROTEIN"/>
    <property type="match status" value="1"/>
</dbReference>
<dbReference type="RefSeq" id="WP_189042847.1">
    <property type="nucleotide sequence ID" value="NZ_BMNB01000007.1"/>
</dbReference>
<dbReference type="SUPFAM" id="SSF53850">
    <property type="entry name" value="Periplasmic binding protein-like II"/>
    <property type="match status" value="1"/>
</dbReference>
<sequence length="430" mass="45800">MTAHISRRSLLGLAGLGAGAVLLGGCASEESSGSEDPQTIKWWHIQDTEPMLPVWAEMARVYEVRHDHVTINIEPRENEVFKAALVKASKAGSPPDLFQSWGGGLLREQVTAGLVKDITDEAAPWVGQLLPAALQPYTVDGRLYAVPFDLGMVGFWYNRDLFADAGIASPPTTWAQLLEAVDKLKSANIVPMALAGKDKWPAHFYWAYLAMRIGGMGPLQRAALDGNFDTPDFVAAGERFLELVAMKPFQPGFRRAEYGAPDGQAAAIGNGEAAMELMGQWAPSIQASSSTSKRGIGSRLGFFTFPAVEGGKGEATDVLGGGNGFAVGRGAPPRTVDFLRTLLRAENQRRAAQTGVVLPTNLAAVGQIKDPNNQVVAAHLAVATGFQLYLDQAFPPAVGGQINDSVAQLVAGSKRPDQIVKDITAVARSQ</sequence>